<evidence type="ECO:0000256" key="3">
    <source>
        <dbReference type="ARBA" id="ARBA00022692"/>
    </source>
</evidence>
<keyword evidence="3 7" id="KW-0812">Transmembrane</keyword>
<feature type="transmembrane region" description="Helical" evidence="7">
    <location>
        <begin position="138"/>
        <end position="157"/>
    </location>
</feature>
<feature type="chain" id="PRO_5043112162" description="Post-GPI attachment to proteins factor 3" evidence="7">
    <location>
        <begin position="25"/>
        <end position="343"/>
    </location>
</feature>
<evidence type="ECO:0000313" key="8">
    <source>
        <dbReference type="EMBL" id="KAK7688872.1"/>
    </source>
</evidence>
<protein>
    <recommendedName>
        <fullName evidence="7">Post-GPI attachment to proteins factor 3</fullName>
    </recommendedName>
</protein>
<dbReference type="GO" id="GO:0016788">
    <property type="term" value="F:hydrolase activity, acting on ester bonds"/>
    <property type="evidence" value="ECO:0007669"/>
    <property type="project" value="TreeGrafter"/>
</dbReference>
<feature type="signal peptide" evidence="7">
    <location>
        <begin position="1"/>
        <end position="24"/>
    </location>
</feature>
<feature type="transmembrane region" description="Helical" evidence="7">
    <location>
        <begin position="211"/>
        <end position="233"/>
    </location>
</feature>
<evidence type="ECO:0000256" key="7">
    <source>
        <dbReference type="RuleBase" id="RU365066"/>
    </source>
</evidence>
<feature type="transmembrane region" description="Helical" evidence="7">
    <location>
        <begin position="96"/>
        <end position="117"/>
    </location>
</feature>
<name>A0AAW0GFZ3_9APHY</name>
<accession>A0AAW0GFZ3</accession>
<dbReference type="EMBL" id="JASBNA010000009">
    <property type="protein sequence ID" value="KAK7688872.1"/>
    <property type="molecule type" value="Genomic_DNA"/>
</dbReference>
<evidence type="ECO:0000256" key="4">
    <source>
        <dbReference type="ARBA" id="ARBA00022729"/>
    </source>
</evidence>
<feature type="transmembrane region" description="Helical" evidence="7">
    <location>
        <begin position="311"/>
        <end position="329"/>
    </location>
</feature>
<dbReference type="Pfam" id="PF04080">
    <property type="entry name" value="Per1"/>
    <property type="match status" value="1"/>
</dbReference>
<gene>
    <name evidence="8" type="ORF">QCA50_007562</name>
</gene>
<feature type="transmembrane region" description="Helical" evidence="7">
    <location>
        <begin position="169"/>
        <end position="191"/>
    </location>
</feature>
<comment type="similarity">
    <text evidence="7">Belongs to the PGAP3 family.</text>
</comment>
<dbReference type="Proteomes" id="UP001385951">
    <property type="component" value="Unassembled WGS sequence"/>
</dbReference>
<sequence length="343" mass="40018">MITRYTRVWLSALLLAALVAHVRASSGDRADMYQTCVLLCTKRVCADDAPHWSSLVSRLTRWTCADDCKYNCMHHLTDQALEQGTRVHQYYGKWPFWRFLGMQEPASVIFSIFNLLYHAKGYSEIRDRVPNGHPLKPYYLGFALVSINSWIWSAVFHTRDLPTTEKLDYFSAAASILFSFYATVIRLFHLYRDDRERLTRADPSTQIIRRLWTALCLVIFIAHISYLTLLPSFDYSYNMAFNLAFGMSHNLLWFLYSLPPAAHLVKRFPTRPRSYRPSYAYKPAMLVLLTTGAMTFELLDFSPWFRVIDAHALWHLATVPIAALWYEFLIEDSLDDGWRAYHH</sequence>
<keyword evidence="9" id="KW-1185">Reference proteome</keyword>
<comment type="function">
    <text evidence="7">Involved in the lipid remodeling steps of GPI-anchor maturation.</text>
</comment>
<feature type="transmembrane region" description="Helical" evidence="7">
    <location>
        <begin position="239"/>
        <end position="258"/>
    </location>
</feature>
<evidence type="ECO:0000256" key="1">
    <source>
        <dbReference type="ARBA" id="ARBA00004127"/>
    </source>
</evidence>
<comment type="caution">
    <text evidence="8">The sequence shown here is derived from an EMBL/GenBank/DDBJ whole genome shotgun (WGS) entry which is preliminary data.</text>
</comment>
<keyword evidence="4 7" id="KW-0732">Signal</keyword>
<keyword evidence="2 7" id="KW-0337">GPI-anchor biosynthesis</keyword>
<feature type="transmembrane region" description="Helical" evidence="7">
    <location>
        <begin position="279"/>
        <end position="299"/>
    </location>
</feature>
<evidence type="ECO:0000313" key="9">
    <source>
        <dbReference type="Proteomes" id="UP001385951"/>
    </source>
</evidence>
<comment type="subcellular location">
    <subcellularLocation>
        <location evidence="1">Endomembrane system</location>
        <topology evidence="1">Multi-pass membrane protein</topology>
    </subcellularLocation>
    <subcellularLocation>
        <location evidence="7">Endoplasmic reticulum membrane</location>
        <topology evidence="7">Multi-pass membrane protein</topology>
    </subcellularLocation>
</comment>
<keyword evidence="7" id="KW-0256">Endoplasmic reticulum</keyword>
<dbReference type="PANTHER" id="PTHR13148:SF0">
    <property type="entry name" value="POST-GPI ATTACHMENT TO PROTEINS FACTOR 3"/>
    <property type="match status" value="1"/>
</dbReference>
<organism evidence="8 9">
    <name type="scientific">Cerrena zonata</name>
    <dbReference type="NCBI Taxonomy" id="2478898"/>
    <lineage>
        <taxon>Eukaryota</taxon>
        <taxon>Fungi</taxon>
        <taxon>Dikarya</taxon>
        <taxon>Basidiomycota</taxon>
        <taxon>Agaricomycotina</taxon>
        <taxon>Agaricomycetes</taxon>
        <taxon>Polyporales</taxon>
        <taxon>Cerrenaceae</taxon>
        <taxon>Cerrena</taxon>
    </lineage>
</organism>
<keyword evidence="6 7" id="KW-0472">Membrane</keyword>
<keyword evidence="5 7" id="KW-1133">Transmembrane helix</keyword>
<reference evidence="8 9" key="1">
    <citation type="submission" date="2022-09" db="EMBL/GenBank/DDBJ databases">
        <authorList>
            <person name="Palmer J.M."/>
        </authorList>
    </citation>
    <scope>NUCLEOTIDE SEQUENCE [LARGE SCALE GENOMIC DNA]</scope>
    <source>
        <strain evidence="8 9">DSM 7382</strain>
    </source>
</reference>
<dbReference type="AlphaFoldDB" id="A0AAW0GFZ3"/>
<dbReference type="GO" id="GO:0005789">
    <property type="term" value="C:endoplasmic reticulum membrane"/>
    <property type="evidence" value="ECO:0007669"/>
    <property type="project" value="UniProtKB-SubCell"/>
</dbReference>
<evidence type="ECO:0000256" key="5">
    <source>
        <dbReference type="ARBA" id="ARBA00022989"/>
    </source>
</evidence>
<dbReference type="InterPro" id="IPR007217">
    <property type="entry name" value="Per1-like"/>
</dbReference>
<dbReference type="PANTHER" id="PTHR13148">
    <property type="entry name" value="PER1-RELATED"/>
    <property type="match status" value="1"/>
</dbReference>
<evidence type="ECO:0000256" key="6">
    <source>
        <dbReference type="ARBA" id="ARBA00023136"/>
    </source>
</evidence>
<dbReference type="GO" id="GO:0006506">
    <property type="term" value="P:GPI anchor biosynthetic process"/>
    <property type="evidence" value="ECO:0007669"/>
    <property type="project" value="UniProtKB-KW"/>
</dbReference>
<proteinExistence type="inferred from homology"/>
<evidence type="ECO:0000256" key="2">
    <source>
        <dbReference type="ARBA" id="ARBA00022502"/>
    </source>
</evidence>